<organism evidence="1 2">
    <name type="scientific">Candidatus Berkelbacteria bacterium CG10_big_fil_rev_8_21_14_0_10_43_14</name>
    <dbReference type="NCBI Taxonomy" id="1974515"/>
    <lineage>
        <taxon>Bacteria</taxon>
        <taxon>Candidatus Berkelbacteria</taxon>
    </lineage>
</organism>
<evidence type="ECO:0000313" key="2">
    <source>
        <dbReference type="Proteomes" id="UP000231162"/>
    </source>
</evidence>
<comment type="caution">
    <text evidence="1">The sequence shown here is derived from an EMBL/GenBank/DDBJ whole genome shotgun (WGS) entry which is preliminary data.</text>
</comment>
<dbReference type="Proteomes" id="UP000231162">
    <property type="component" value="Unassembled WGS sequence"/>
</dbReference>
<sequence>TVWNRSKYNQSVFSYLYGIIGGNFILYPNQHIAENINGNLDFEILFKNPGVEKTYKQGIPEG</sequence>
<evidence type="ECO:0000313" key="1">
    <source>
        <dbReference type="EMBL" id="PIS06948.1"/>
    </source>
</evidence>
<accession>A0A2M6R8M6</accession>
<gene>
    <name evidence="1" type="ORF">COT79_01930</name>
</gene>
<feature type="non-terminal residue" evidence="1">
    <location>
        <position position="1"/>
    </location>
</feature>
<name>A0A2M6R8M6_9BACT</name>
<reference evidence="2" key="1">
    <citation type="submission" date="2017-09" db="EMBL/GenBank/DDBJ databases">
        <title>Depth-based differentiation of microbial function through sediment-hosted aquifers and enrichment of novel symbionts in the deep terrestrial subsurface.</title>
        <authorList>
            <person name="Probst A.J."/>
            <person name="Ladd B."/>
            <person name="Jarett J.K."/>
            <person name="Geller-Mcgrath D.E."/>
            <person name="Sieber C.M.K."/>
            <person name="Emerson J.B."/>
            <person name="Anantharaman K."/>
            <person name="Thomas B.C."/>
            <person name="Malmstrom R."/>
            <person name="Stieglmeier M."/>
            <person name="Klingl A."/>
            <person name="Woyke T."/>
            <person name="Ryan C.M."/>
            <person name="Banfield J.F."/>
        </authorList>
    </citation>
    <scope>NUCLEOTIDE SEQUENCE [LARGE SCALE GENOMIC DNA]</scope>
</reference>
<proteinExistence type="predicted"/>
<dbReference type="AlphaFoldDB" id="A0A2M6R8M6"/>
<dbReference type="EMBL" id="PEZX01000028">
    <property type="protein sequence ID" value="PIS06948.1"/>
    <property type="molecule type" value="Genomic_DNA"/>
</dbReference>
<protein>
    <submittedName>
        <fullName evidence="1">Uncharacterized protein</fullName>
    </submittedName>
</protein>